<dbReference type="InterPro" id="IPR056416">
    <property type="entry name" value="DH_2_fung"/>
</dbReference>
<name>A0A0M8MQM3_ESCWE</name>
<dbReference type="Pfam" id="PF24340">
    <property type="entry name" value="DH_2"/>
    <property type="match status" value="1"/>
</dbReference>
<feature type="compositionally biased region" description="Basic and acidic residues" evidence="1">
    <location>
        <begin position="701"/>
        <end position="720"/>
    </location>
</feature>
<evidence type="ECO:0000313" key="6">
    <source>
        <dbReference type="Proteomes" id="UP000053831"/>
    </source>
</evidence>
<dbReference type="OrthoDB" id="5408934at2759"/>
<feature type="compositionally biased region" description="Polar residues" evidence="1">
    <location>
        <begin position="392"/>
        <end position="406"/>
    </location>
</feature>
<evidence type="ECO:0000256" key="1">
    <source>
        <dbReference type="SAM" id="MobiDB-lite"/>
    </source>
</evidence>
<feature type="compositionally biased region" description="Polar residues" evidence="1">
    <location>
        <begin position="794"/>
        <end position="804"/>
    </location>
</feature>
<dbReference type="InterPro" id="IPR056223">
    <property type="entry name" value="PH_24"/>
</dbReference>
<feature type="region of interest" description="Disordered" evidence="1">
    <location>
        <begin position="1521"/>
        <end position="1570"/>
    </location>
</feature>
<feature type="compositionally biased region" description="Acidic residues" evidence="1">
    <location>
        <begin position="337"/>
        <end position="351"/>
    </location>
</feature>
<feature type="compositionally biased region" description="Low complexity" evidence="1">
    <location>
        <begin position="42"/>
        <end position="59"/>
    </location>
</feature>
<feature type="compositionally biased region" description="Basic and acidic residues" evidence="1">
    <location>
        <begin position="603"/>
        <end position="617"/>
    </location>
</feature>
<feature type="compositionally biased region" description="Low complexity" evidence="1">
    <location>
        <begin position="1604"/>
        <end position="1627"/>
    </location>
</feature>
<evidence type="ECO:0000259" key="3">
    <source>
        <dbReference type="Pfam" id="PF24344"/>
    </source>
</evidence>
<organism evidence="5 6">
    <name type="scientific">Escovopsis weberi</name>
    <dbReference type="NCBI Taxonomy" id="150374"/>
    <lineage>
        <taxon>Eukaryota</taxon>
        <taxon>Fungi</taxon>
        <taxon>Dikarya</taxon>
        <taxon>Ascomycota</taxon>
        <taxon>Pezizomycotina</taxon>
        <taxon>Sordariomycetes</taxon>
        <taxon>Hypocreomycetidae</taxon>
        <taxon>Hypocreales</taxon>
        <taxon>Hypocreaceae</taxon>
        <taxon>Escovopsis</taxon>
    </lineage>
</organism>
<gene>
    <name evidence="5" type="ORF">ESCO_006406</name>
</gene>
<feature type="compositionally biased region" description="Basic and acidic residues" evidence="1">
    <location>
        <begin position="519"/>
        <end position="529"/>
    </location>
</feature>
<protein>
    <submittedName>
        <fullName evidence="5">Uncharacterized protein</fullName>
    </submittedName>
</protein>
<dbReference type="EMBL" id="LGSR01000026">
    <property type="protein sequence ID" value="KOS17306.1"/>
    <property type="molecule type" value="Genomic_DNA"/>
</dbReference>
<feature type="compositionally biased region" description="Low complexity" evidence="1">
    <location>
        <begin position="1269"/>
        <end position="1289"/>
    </location>
</feature>
<sequence>MPSSTILSGDDNSSPDPPTPKPDSADHRNAKIRTPQSSELTSAAASPKSAPPAAAAAPAAGGGGASRTRSIARKSEPTLLHDFLLGRPSAARIAAEKKRRESVEALKAELRHEMKQSQVRKLQPPNGVKARVKAWQKANAAAAADAAPDDAASEPTDVAFEEEEFKSVTEEDRIRIKMRQKKRTPKTKPPTNKSDPNLVDEDAKSRVPRKRIVSDDHWVKPKTRKVSVRKVSPRPRRAATPPRIAPHSFTFRNTPNPSVSSKVKAWAEKVEVAPPPPRSIASSVPSAESSRDDDEVSTNVDDAASRLTARQSLKTNEDYESEIRITITRAKTKHDDEGDGGDGDDDDDDDRDTCGGDGDSKSGSEKTGTGTASGTGSHAGSRDDGEDMIRVTTINESTIPESTMNESFARESWLEDSELDLKPPKLLDGDAIEVKPLSPVGSEINTPRQKRAPLLRQRSKTTSAPSSSSTILENLIKAVEEATELSRLTDDPDTYLDRSVKRRRSRSQPAAKRSSAPRSRKDSVDRESALSDDVTIYSADHPPSVMDKSVADISGEIPFGHSAFSELELPMREPSNSRSRAKQKQKKNDKNTSMRGMPNMLKKVVEEGKKMLHDMNEPPRNLAPNNPPSIEKWLSNTVDMLEAESSAAAKPFDDDLTELEPTQEPKPRRKLSQETRKSARTLSNKASSVKTVSTADVTHGSPKEDGVAIIEPRVEAKPGHPELVVSQIRREAYRSHEERQYEPEEEDLGSQHTHSVSDMTSWADDSRSGFETESSSRLPHEASRLAAPRFRPPTNGSYELSTILSDEDDGPARSEGSASDDTQSTVTRSPTVTRKTRSAGPSGGPPRRQGSSGLKRRLTKHSDLVSVLSTPDDSRVPERIRSNRSRPSLRRARRVSADVTNDDLLREFADDENLYQRELKTLVDGVIPVLLNHVMGNMTGSELFGPSAARERIESMSKAVVNMGVCLDKLKHAHKKAPGTDLRKLAHWAHGVVPIYNHYLAAWRLGFQDLIVNLAPRGDEPDDEDSLLNLLPRNEIGDLLNADGERVAVAYLLKRPLVRIKQMSKLVKCIDSIYDTPDTGDLRRDFEALQEKSRRRHREEVARLVDEEAIATDKTRARDLRTLGGAKPFTIDASRQVNAKDVFSLDLVHSNGQRLECRVELVHRDKQDDPKDDGDLLIREVGDGNRTYLLFPPVSMTLLSARAGDGDLDMVVMIRGSHNGRSWYELLTLTLSSTPQQKSKSQSLKPPVELYAGGIRRRTSSPLKHEYLPSDVSSPSMSELSPSEASFGTEGDEEGGEEERHRPRKRRDAEAEAEAEDDDNDNEEGIQYEDDEEASDLDSSEDELDSLDEIPQTELGFSIRKGIAKRHSVVASECSLTPSNSASQAGLHGHKSQPEERNRFLASISMWTETGAWRDVSSEQCSVIVSDGLVEAYAHCEEGGRPLIALDLTPLVLIRQSTSVDLEIRSTLQSHCKLAPKHPGGNFRFRCLNTPDCYNLYMMVHHARLHNRKFMQLENDSRFRSFGERRGGDQDAENGGKKRGGWFGRKNSYRSSVRAPAQSNDGVSSTPSSASANSFLRRLTLVGNFSFNLARSSVNKNSPTGSARNSIYTSNSGSSSGSGRTLPRSPSADPDSTSGEDSSPAPAPALAHGTGELRIRLHLLVSATKWEDHGNCTLQIRRPPPGWRQALRADLGLEKRITVTTIPKKKADKAVVLLDAVLGSGCFSPMGTRGIVCGIWEELRDHRGVVGKASATGPTGGNIKKWCFQFSTVGEANLVLRLVHQEVMTV</sequence>
<feature type="domain" description="DBL homology" evidence="2">
    <location>
        <begin position="898"/>
        <end position="1097"/>
    </location>
</feature>
<comment type="caution">
    <text evidence="5">The sequence shown here is derived from an EMBL/GenBank/DDBJ whole genome shotgun (WGS) entry which is preliminary data.</text>
</comment>
<feature type="region of interest" description="Disordered" evidence="1">
    <location>
        <begin position="1234"/>
        <end position="1351"/>
    </location>
</feature>
<feature type="domain" description="PH" evidence="4">
    <location>
        <begin position="1391"/>
        <end position="1519"/>
    </location>
</feature>
<feature type="region of interest" description="Disordered" evidence="1">
    <location>
        <begin position="1"/>
        <end position="78"/>
    </location>
</feature>
<feature type="compositionally biased region" description="Polar residues" evidence="1">
    <location>
        <begin position="680"/>
        <end position="696"/>
    </location>
</feature>
<feature type="compositionally biased region" description="Polar residues" evidence="1">
    <location>
        <begin position="250"/>
        <end position="261"/>
    </location>
</feature>
<feature type="compositionally biased region" description="Polar residues" evidence="1">
    <location>
        <begin position="750"/>
        <end position="760"/>
    </location>
</feature>
<feature type="compositionally biased region" description="Basic residues" evidence="1">
    <location>
        <begin position="220"/>
        <end position="237"/>
    </location>
</feature>
<feature type="compositionally biased region" description="Low complexity" evidence="1">
    <location>
        <begin position="279"/>
        <end position="288"/>
    </location>
</feature>
<feature type="compositionally biased region" description="Basic and acidic residues" evidence="1">
    <location>
        <begin position="487"/>
        <end position="499"/>
    </location>
</feature>
<feature type="compositionally biased region" description="Basic residues" evidence="1">
    <location>
        <begin position="882"/>
        <end position="893"/>
    </location>
</feature>
<feature type="domain" description="PH" evidence="3">
    <location>
        <begin position="1111"/>
        <end position="1235"/>
    </location>
</feature>
<accession>A0A0M8MQM3</accession>
<feature type="compositionally biased region" description="Basic and acidic residues" evidence="1">
    <location>
        <begin position="352"/>
        <end position="364"/>
    </location>
</feature>
<feature type="compositionally biased region" description="Low complexity" evidence="1">
    <location>
        <begin position="365"/>
        <end position="379"/>
    </location>
</feature>
<dbReference type="Pfam" id="PF24345">
    <property type="entry name" value="PH_24"/>
    <property type="match status" value="1"/>
</dbReference>
<reference evidence="5 6" key="1">
    <citation type="submission" date="2015-07" db="EMBL/GenBank/DDBJ databases">
        <title>The genome of the fungus Escovopsis weberi, a specialized disease agent of ant agriculture.</title>
        <authorList>
            <person name="de Man T.J."/>
            <person name="Stajich J.E."/>
            <person name="Kubicek C.P."/>
            <person name="Chenthamara K."/>
            <person name="Atanasova L."/>
            <person name="Druzhinina I.S."/>
            <person name="Birnbaum S."/>
            <person name="Barribeau S.M."/>
            <person name="Teiling C."/>
            <person name="Suen G."/>
            <person name="Currie C."/>
            <person name="Gerardo N.M."/>
        </authorList>
    </citation>
    <scope>NUCLEOTIDE SEQUENCE [LARGE SCALE GENOMIC DNA]</scope>
</reference>
<dbReference type="InterPro" id="IPR056222">
    <property type="entry name" value="PH_23"/>
</dbReference>
<evidence type="ECO:0000259" key="2">
    <source>
        <dbReference type="Pfam" id="PF24340"/>
    </source>
</evidence>
<feature type="region of interest" description="Disordered" evidence="1">
    <location>
        <begin position="436"/>
        <end position="893"/>
    </location>
</feature>
<feature type="compositionally biased region" description="Polar residues" evidence="1">
    <location>
        <begin position="816"/>
        <end position="833"/>
    </location>
</feature>
<feature type="compositionally biased region" description="Basic and acidic residues" evidence="1">
    <location>
        <begin position="663"/>
        <end position="677"/>
    </location>
</feature>
<feature type="compositionally biased region" description="Polar residues" evidence="1">
    <location>
        <begin position="1591"/>
        <end position="1603"/>
    </location>
</feature>
<feature type="region of interest" description="Disordered" evidence="1">
    <location>
        <begin position="113"/>
        <end position="410"/>
    </location>
</feature>
<dbReference type="Pfam" id="PF24344">
    <property type="entry name" value="PH_23"/>
    <property type="match status" value="1"/>
</dbReference>
<keyword evidence="6" id="KW-1185">Reference proteome</keyword>
<feature type="compositionally biased region" description="Basic and acidic residues" evidence="1">
    <location>
        <begin position="380"/>
        <end position="389"/>
    </location>
</feature>
<feature type="compositionally biased region" description="Basic and acidic residues" evidence="1">
    <location>
        <begin position="872"/>
        <end position="881"/>
    </location>
</feature>
<feature type="compositionally biased region" description="Basic and acidic residues" evidence="1">
    <location>
        <begin position="165"/>
        <end position="175"/>
    </location>
</feature>
<feature type="compositionally biased region" description="Basic residues" evidence="1">
    <location>
        <begin position="448"/>
        <end position="459"/>
    </location>
</feature>
<proteinExistence type="predicted"/>
<feature type="compositionally biased region" description="Low complexity" evidence="1">
    <location>
        <begin position="460"/>
        <end position="470"/>
    </location>
</feature>
<dbReference type="Proteomes" id="UP000053831">
    <property type="component" value="Unassembled WGS sequence"/>
</dbReference>
<feature type="compositionally biased region" description="Low complexity" evidence="1">
    <location>
        <begin position="1234"/>
        <end position="1247"/>
    </location>
</feature>
<feature type="compositionally biased region" description="Basic and acidic residues" evidence="1">
    <location>
        <begin position="728"/>
        <end position="742"/>
    </location>
</feature>
<feature type="compositionally biased region" description="Basic residues" evidence="1">
    <location>
        <begin position="176"/>
        <end position="186"/>
    </location>
</feature>
<evidence type="ECO:0000313" key="5">
    <source>
        <dbReference type="EMBL" id="KOS17306.1"/>
    </source>
</evidence>
<feature type="compositionally biased region" description="Acidic residues" evidence="1">
    <location>
        <begin position="1311"/>
        <end position="1348"/>
    </location>
</feature>
<dbReference type="STRING" id="150374.A0A0M8MQM3"/>
<feature type="region of interest" description="Disordered" evidence="1">
    <location>
        <begin position="1591"/>
        <end position="1646"/>
    </location>
</feature>
<evidence type="ECO:0000259" key="4">
    <source>
        <dbReference type="Pfam" id="PF24345"/>
    </source>
</evidence>